<dbReference type="InterPro" id="IPR017972">
    <property type="entry name" value="Cyt_P450_CS"/>
</dbReference>
<gene>
    <name evidence="5" type="ORF">CFN78_17395</name>
</gene>
<dbReference type="PANTHER" id="PTHR24305:SF166">
    <property type="entry name" value="CYTOCHROME P450 12A4, MITOCHONDRIAL-RELATED"/>
    <property type="match status" value="1"/>
</dbReference>
<dbReference type="Gene3D" id="1.10.630.10">
    <property type="entry name" value="Cytochrome P450"/>
    <property type="match status" value="1"/>
</dbReference>
<dbReference type="RefSeq" id="WP_094863880.1">
    <property type="nucleotide sequence ID" value="NZ_NKYE01000010.1"/>
</dbReference>
<sequence>MTVVAGPAGRTRRVPPGPPRTATFRLLRELFTDRLSLLSSAASRYGDAARIAIGPKALYLFNSPEGAKHVLADNSSNYHKGIGLVEAKKVIGDGLLTSEGELWRTQRKLIQPAFQHKRIAAQAGVVAAEAGQLVDRLRNRIGAGPVDMTHEMTGLTLGVLGRTLLDSDLGDLGDLGSIGHAFESVQDQAMFEAVTLSLVPSWLPLPMQRRSRKANAELRDVVNTLVARRAERAGEDVAGADVLSRLIESTRRESDPAVGAKRLRDELVTLLLAGHETTASTLSWALYLVGRHPEVAARLREEAATVLGDRPPEFADLRRLSYTGMVVQEVMRMYPPVWLLPRIALAEDEVAGFHVPAGSDVVVCPYTMHRHPDFWHRPELFDPDRFHPDHTADRPRYAYIPFGGGPRFCVGSNLGTMEAVFTLAMISRELRLRGAAGPAVAEPMLSLRVRGGLPMTVHPAH</sequence>
<keyword evidence="3 4" id="KW-0479">Metal-binding</keyword>
<dbReference type="PANTHER" id="PTHR24305">
    <property type="entry name" value="CYTOCHROME P450"/>
    <property type="match status" value="1"/>
</dbReference>
<dbReference type="InterPro" id="IPR001128">
    <property type="entry name" value="Cyt_P450"/>
</dbReference>
<reference evidence="5 6" key="1">
    <citation type="submission" date="2017-07" db="EMBL/GenBank/DDBJ databases">
        <title>Amycolatopsis antarcticus sp. nov., isolated from the surface of an Antarcticus brown macroalga.</title>
        <authorList>
            <person name="Wang J."/>
            <person name="Leiva S."/>
            <person name="Huang J."/>
            <person name="Huang Y."/>
        </authorList>
    </citation>
    <scope>NUCLEOTIDE SEQUENCE [LARGE SCALE GENOMIC DNA]</scope>
    <source>
        <strain evidence="5 6">AU-G6</strain>
    </source>
</reference>
<keyword evidence="4" id="KW-0503">Monooxygenase</keyword>
<comment type="similarity">
    <text evidence="2 4">Belongs to the cytochrome P450 family.</text>
</comment>
<comment type="cofactor">
    <cofactor evidence="1 3">
        <name>heme</name>
        <dbReference type="ChEBI" id="CHEBI:30413"/>
    </cofactor>
</comment>
<protein>
    <submittedName>
        <fullName evidence="5">Cytochrome P450</fullName>
    </submittedName>
</protein>
<evidence type="ECO:0000313" key="6">
    <source>
        <dbReference type="Proteomes" id="UP000242444"/>
    </source>
</evidence>
<keyword evidence="6" id="KW-1185">Reference proteome</keyword>
<accession>A0A263D0G5</accession>
<evidence type="ECO:0000256" key="2">
    <source>
        <dbReference type="ARBA" id="ARBA00010617"/>
    </source>
</evidence>
<dbReference type="PRINTS" id="PR00385">
    <property type="entry name" value="P450"/>
</dbReference>
<dbReference type="InterPro" id="IPR036396">
    <property type="entry name" value="Cyt_P450_sf"/>
</dbReference>
<dbReference type="FunCoup" id="A0A263D0G5">
    <property type="interactions" value="114"/>
</dbReference>
<dbReference type="GO" id="GO:0020037">
    <property type="term" value="F:heme binding"/>
    <property type="evidence" value="ECO:0007669"/>
    <property type="project" value="InterPro"/>
</dbReference>
<dbReference type="GO" id="GO:0016705">
    <property type="term" value="F:oxidoreductase activity, acting on paired donors, with incorporation or reduction of molecular oxygen"/>
    <property type="evidence" value="ECO:0007669"/>
    <property type="project" value="InterPro"/>
</dbReference>
<dbReference type="InParanoid" id="A0A263D0G5"/>
<dbReference type="PRINTS" id="PR00463">
    <property type="entry name" value="EP450I"/>
</dbReference>
<dbReference type="Pfam" id="PF00067">
    <property type="entry name" value="p450"/>
    <property type="match status" value="1"/>
</dbReference>
<organism evidence="5 6">
    <name type="scientific">Amycolatopsis antarctica</name>
    <dbReference type="NCBI Taxonomy" id="1854586"/>
    <lineage>
        <taxon>Bacteria</taxon>
        <taxon>Bacillati</taxon>
        <taxon>Actinomycetota</taxon>
        <taxon>Actinomycetes</taxon>
        <taxon>Pseudonocardiales</taxon>
        <taxon>Pseudonocardiaceae</taxon>
        <taxon>Amycolatopsis</taxon>
    </lineage>
</organism>
<dbReference type="GO" id="GO:0004497">
    <property type="term" value="F:monooxygenase activity"/>
    <property type="evidence" value="ECO:0007669"/>
    <property type="project" value="UniProtKB-KW"/>
</dbReference>
<dbReference type="PROSITE" id="PS00086">
    <property type="entry name" value="CYTOCHROME_P450"/>
    <property type="match status" value="1"/>
</dbReference>
<feature type="binding site" description="axial binding residue" evidence="3">
    <location>
        <position position="409"/>
    </location>
    <ligand>
        <name>heme</name>
        <dbReference type="ChEBI" id="CHEBI:30413"/>
    </ligand>
    <ligandPart>
        <name>Fe</name>
        <dbReference type="ChEBI" id="CHEBI:18248"/>
    </ligandPart>
</feature>
<keyword evidence="3 4" id="KW-0408">Iron</keyword>
<dbReference type="CDD" id="cd20620">
    <property type="entry name" value="CYP132-like"/>
    <property type="match status" value="1"/>
</dbReference>
<evidence type="ECO:0000256" key="1">
    <source>
        <dbReference type="ARBA" id="ARBA00001971"/>
    </source>
</evidence>
<keyword evidence="3 4" id="KW-0349">Heme</keyword>
<evidence type="ECO:0000256" key="4">
    <source>
        <dbReference type="RuleBase" id="RU000461"/>
    </source>
</evidence>
<dbReference type="EMBL" id="NKYE01000010">
    <property type="protein sequence ID" value="OZM71923.1"/>
    <property type="molecule type" value="Genomic_DNA"/>
</dbReference>
<dbReference type="GO" id="GO:0005506">
    <property type="term" value="F:iron ion binding"/>
    <property type="evidence" value="ECO:0007669"/>
    <property type="project" value="InterPro"/>
</dbReference>
<dbReference type="SUPFAM" id="SSF48264">
    <property type="entry name" value="Cytochrome P450"/>
    <property type="match status" value="1"/>
</dbReference>
<dbReference type="Proteomes" id="UP000242444">
    <property type="component" value="Unassembled WGS sequence"/>
</dbReference>
<evidence type="ECO:0000256" key="3">
    <source>
        <dbReference type="PIRSR" id="PIRSR602401-1"/>
    </source>
</evidence>
<comment type="caution">
    <text evidence="5">The sequence shown here is derived from an EMBL/GenBank/DDBJ whole genome shotgun (WGS) entry which is preliminary data.</text>
</comment>
<dbReference type="InterPro" id="IPR050121">
    <property type="entry name" value="Cytochrome_P450_monoxygenase"/>
</dbReference>
<dbReference type="OrthoDB" id="5290182at2"/>
<keyword evidence="4" id="KW-0560">Oxidoreductase</keyword>
<name>A0A263D0G5_9PSEU</name>
<dbReference type="InterPro" id="IPR002401">
    <property type="entry name" value="Cyt_P450_E_grp-I"/>
</dbReference>
<dbReference type="AlphaFoldDB" id="A0A263D0G5"/>
<evidence type="ECO:0000313" key="5">
    <source>
        <dbReference type="EMBL" id="OZM71923.1"/>
    </source>
</evidence>
<proteinExistence type="inferred from homology"/>